<feature type="non-terminal residue" evidence="1">
    <location>
        <position position="74"/>
    </location>
</feature>
<dbReference type="EMBL" id="DQAY01000196">
    <property type="protein sequence ID" value="HCO27364.1"/>
    <property type="molecule type" value="Genomic_DNA"/>
</dbReference>
<organism evidence="1 2">
    <name type="scientific">Gimesia maris</name>
    <dbReference type="NCBI Taxonomy" id="122"/>
    <lineage>
        <taxon>Bacteria</taxon>
        <taxon>Pseudomonadati</taxon>
        <taxon>Planctomycetota</taxon>
        <taxon>Planctomycetia</taxon>
        <taxon>Planctomycetales</taxon>
        <taxon>Planctomycetaceae</taxon>
        <taxon>Gimesia</taxon>
    </lineage>
</organism>
<gene>
    <name evidence="1" type="ORF">DIT97_31805</name>
</gene>
<reference evidence="1 2" key="1">
    <citation type="journal article" date="2018" name="Nat. Biotechnol.">
        <title>A standardized bacterial taxonomy based on genome phylogeny substantially revises the tree of life.</title>
        <authorList>
            <person name="Parks D.H."/>
            <person name="Chuvochina M."/>
            <person name="Waite D.W."/>
            <person name="Rinke C."/>
            <person name="Skarshewski A."/>
            <person name="Chaumeil P.A."/>
            <person name="Hugenholtz P."/>
        </authorList>
    </citation>
    <scope>NUCLEOTIDE SEQUENCE [LARGE SCALE GENOMIC DNA]</scope>
    <source>
        <strain evidence="1">UBA9375</strain>
    </source>
</reference>
<protein>
    <submittedName>
        <fullName evidence="1">Uncharacterized protein</fullName>
    </submittedName>
</protein>
<accession>A0A3D3REV2</accession>
<evidence type="ECO:0000313" key="2">
    <source>
        <dbReference type="Proteomes" id="UP000263642"/>
    </source>
</evidence>
<proteinExistence type="predicted"/>
<sequence>MSFLAQYVEKQEPDKTVFKRLETDTEVKKSPQIQPESRTIKIDGLRIIYDARVGRFRADRRQKDDRFPAQKRAA</sequence>
<dbReference type="AlphaFoldDB" id="A0A3D3REV2"/>
<name>A0A3D3REV2_9PLAN</name>
<dbReference type="Proteomes" id="UP000263642">
    <property type="component" value="Unassembled WGS sequence"/>
</dbReference>
<evidence type="ECO:0000313" key="1">
    <source>
        <dbReference type="EMBL" id="HCO27364.1"/>
    </source>
</evidence>
<comment type="caution">
    <text evidence="1">The sequence shown here is derived from an EMBL/GenBank/DDBJ whole genome shotgun (WGS) entry which is preliminary data.</text>
</comment>